<organism evidence="1 2">
    <name type="scientific">Streptomyces pratisoli</name>
    <dbReference type="NCBI Taxonomy" id="3139917"/>
    <lineage>
        <taxon>Bacteria</taxon>
        <taxon>Bacillati</taxon>
        <taxon>Actinomycetota</taxon>
        <taxon>Actinomycetes</taxon>
        <taxon>Kitasatosporales</taxon>
        <taxon>Streptomycetaceae</taxon>
        <taxon>Streptomyces</taxon>
    </lineage>
</organism>
<gene>
    <name evidence="1" type="ORF">WKI58_31930</name>
</gene>
<evidence type="ECO:0000313" key="1">
    <source>
        <dbReference type="EMBL" id="MEJ8661071.1"/>
    </source>
</evidence>
<dbReference type="Proteomes" id="UP001375539">
    <property type="component" value="Unassembled WGS sequence"/>
</dbReference>
<keyword evidence="2" id="KW-1185">Reference proteome</keyword>
<evidence type="ECO:0000313" key="2">
    <source>
        <dbReference type="Proteomes" id="UP001375539"/>
    </source>
</evidence>
<sequence length="318" mass="33532">MTVETIETIPNCAYPGCTNPPEPPTAGAQGPAPRYCPHPDHNALGAFRKFRAKRLQRKEDRRAAAEAKKAAKEGAQGTQAPVAEQSSSAAFGQASPAGAAPGAVGRTPATDAAPQAFGQVPGAEVVPQELVQAPAAEGIEEGSAEALDDEMMAMMDMPVAADAPAAQSRDALVALINQLAGHVNQLSTDLPGYIEELAIITDSAAAEARIETVTRAAAQRILAAEQRATLAEEAGDMAIAQLEAGEQKFAEETAAIREETARQVADAEFVRAELERYRERVSMLEVRLDSVRDEADELRRARAGLSVGPEQPHPAQND</sequence>
<accession>A0ACC6QS02</accession>
<proteinExistence type="predicted"/>
<reference evidence="1" key="1">
    <citation type="submission" date="2024-03" db="EMBL/GenBank/DDBJ databases">
        <title>Novel Streptomyces species of biotechnological and ecological value are a feature of Machair soil.</title>
        <authorList>
            <person name="Prole J.R."/>
            <person name="Goodfellow M."/>
            <person name="Allenby N."/>
            <person name="Ward A.C."/>
        </authorList>
    </citation>
    <scope>NUCLEOTIDE SEQUENCE</scope>
    <source>
        <strain evidence="1">MS1.AVA.4</strain>
    </source>
</reference>
<protein>
    <submittedName>
        <fullName evidence="1">Uncharacterized protein</fullName>
    </submittedName>
</protein>
<dbReference type="EMBL" id="JBBKAI010000002">
    <property type="protein sequence ID" value="MEJ8661071.1"/>
    <property type="molecule type" value="Genomic_DNA"/>
</dbReference>
<comment type="caution">
    <text evidence="1">The sequence shown here is derived from an EMBL/GenBank/DDBJ whole genome shotgun (WGS) entry which is preliminary data.</text>
</comment>
<name>A0ACC6QS02_9ACTN</name>